<feature type="transmembrane region" description="Helical" evidence="5">
    <location>
        <begin position="454"/>
        <end position="478"/>
    </location>
</feature>
<evidence type="ECO:0000313" key="8">
    <source>
        <dbReference type="Proteomes" id="UP001164929"/>
    </source>
</evidence>
<evidence type="ECO:0000256" key="1">
    <source>
        <dbReference type="ARBA" id="ARBA00022723"/>
    </source>
</evidence>
<evidence type="ECO:0000256" key="3">
    <source>
        <dbReference type="ARBA" id="ARBA00022833"/>
    </source>
</evidence>
<dbReference type="Pfam" id="PF13920">
    <property type="entry name" value="zf-C3HC4_3"/>
    <property type="match status" value="1"/>
</dbReference>
<feature type="transmembrane region" description="Helical" evidence="5">
    <location>
        <begin position="348"/>
        <end position="367"/>
    </location>
</feature>
<sequence length="562" mass="63649">MAIEAQFPFCGGSQQDWMDYGCGGLNQYFNVEQQKQQQLQQCNMHQLQNYQLQRNQNLFSDNTLVSASKNNCNTSNLSMGTAYDEKQRQEIDHYIRLQNERLRLVLQEQKRRQLGSLLKKLESKALPILKQKDEEIAQAAKRTVELGEFLKKLEFENHTWQRMAQENEAMVVSLNNTIEQLRENSSGCFNNGAEDAESCCDVSSGAEEGFLDRKMLMVCKGCNSRNSCILFLPCRHLCSCKACVAFLDSCPVCQTPKKASIEALMGPCMWTKHLGLGNSRIKQWQRQGILMASMALAKSKKASSMAKNNKSRPIKPSKLSVYLYIPNIIALFVMVSMVGLLANSIKAWSFLSRSSYCSIFSTFGAVLDMVTDRPGMVFLSLLALDIGSHWLQMYSTFLLGKASHKDVKDSTNWLFKAYYGNRMFMAYCCVACEVLYISLFLLAQNETEKKLMDVLKASITEGSLVSVVVVLSLFGWAIKQLVNIIQMKTAADALSCIRLDNLQSAMNLKHLSDDDMTTGFFYHVTNLIYLLLQELHMVVFGTVTVVYKQNISKKIWHVLLTY</sequence>
<feature type="transmembrane region" description="Helical" evidence="5">
    <location>
        <begin position="424"/>
        <end position="442"/>
    </location>
</feature>
<dbReference type="PANTHER" id="PTHR42647:SF6">
    <property type="entry name" value="RING-TYPE DOMAIN-CONTAINING PROTEIN"/>
    <property type="match status" value="1"/>
</dbReference>
<comment type="caution">
    <text evidence="7">The sequence shown here is derived from an EMBL/GenBank/DDBJ whole genome shotgun (WGS) entry which is preliminary data.</text>
</comment>
<dbReference type="FunFam" id="3.30.40.10:FF:000239">
    <property type="entry name" value="probable BOI-related E3 ubiquitin-protein ligase 2"/>
    <property type="match status" value="1"/>
</dbReference>
<proteinExistence type="predicted"/>
<evidence type="ECO:0000259" key="6">
    <source>
        <dbReference type="PROSITE" id="PS50089"/>
    </source>
</evidence>
<protein>
    <recommendedName>
        <fullName evidence="6">RING-type domain-containing protein</fullName>
    </recommendedName>
</protein>
<dbReference type="Gene3D" id="3.30.40.10">
    <property type="entry name" value="Zinc/RING finger domain, C3HC4 (zinc finger)"/>
    <property type="match status" value="1"/>
</dbReference>
<dbReference type="InterPro" id="IPR013083">
    <property type="entry name" value="Znf_RING/FYVE/PHD"/>
</dbReference>
<dbReference type="AlphaFoldDB" id="A0AAD6QB85"/>
<keyword evidence="2 4" id="KW-0863">Zinc-finger</keyword>
<evidence type="ECO:0000256" key="4">
    <source>
        <dbReference type="PROSITE-ProRule" id="PRU00175"/>
    </source>
</evidence>
<feature type="domain" description="RING-type" evidence="6">
    <location>
        <begin position="219"/>
        <end position="254"/>
    </location>
</feature>
<feature type="transmembrane region" description="Helical" evidence="5">
    <location>
        <begin position="321"/>
        <end position="342"/>
    </location>
</feature>
<keyword evidence="5" id="KW-0812">Transmembrane</keyword>
<dbReference type="GO" id="GO:0004842">
    <property type="term" value="F:ubiquitin-protein transferase activity"/>
    <property type="evidence" value="ECO:0007669"/>
    <property type="project" value="TreeGrafter"/>
</dbReference>
<evidence type="ECO:0000256" key="5">
    <source>
        <dbReference type="SAM" id="Phobius"/>
    </source>
</evidence>
<evidence type="ECO:0000256" key="2">
    <source>
        <dbReference type="ARBA" id="ARBA00022771"/>
    </source>
</evidence>
<dbReference type="EMBL" id="JAQIZT010000009">
    <property type="protein sequence ID" value="KAJ6985776.1"/>
    <property type="molecule type" value="Genomic_DNA"/>
</dbReference>
<keyword evidence="5" id="KW-1133">Transmembrane helix</keyword>
<accession>A0AAD6QB85</accession>
<evidence type="ECO:0000313" key="7">
    <source>
        <dbReference type="EMBL" id="KAJ6985776.1"/>
    </source>
</evidence>
<organism evidence="7 8">
    <name type="scientific">Populus alba x Populus x berolinensis</name>
    <dbReference type="NCBI Taxonomy" id="444605"/>
    <lineage>
        <taxon>Eukaryota</taxon>
        <taxon>Viridiplantae</taxon>
        <taxon>Streptophyta</taxon>
        <taxon>Embryophyta</taxon>
        <taxon>Tracheophyta</taxon>
        <taxon>Spermatophyta</taxon>
        <taxon>Magnoliopsida</taxon>
        <taxon>eudicotyledons</taxon>
        <taxon>Gunneridae</taxon>
        <taxon>Pentapetalae</taxon>
        <taxon>rosids</taxon>
        <taxon>fabids</taxon>
        <taxon>Malpighiales</taxon>
        <taxon>Salicaceae</taxon>
        <taxon>Saliceae</taxon>
        <taxon>Populus</taxon>
    </lineage>
</organism>
<keyword evidence="3" id="KW-0862">Zinc</keyword>
<gene>
    <name evidence="7" type="ORF">NC653_023653</name>
</gene>
<keyword evidence="5" id="KW-0472">Membrane</keyword>
<keyword evidence="1" id="KW-0479">Metal-binding</keyword>
<feature type="transmembrane region" description="Helical" evidence="5">
    <location>
        <begin position="527"/>
        <end position="547"/>
    </location>
</feature>
<name>A0AAD6QB85_9ROSI</name>
<dbReference type="Proteomes" id="UP001164929">
    <property type="component" value="Chromosome 9"/>
</dbReference>
<dbReference type="PANTHER" id="PTHR42647">
    <property type="entry name" value="SBP (S-RIBONUCLEASE BINDING PROTEIN) FAMILY PROTEIN"/>
    <property type="match status" value="1"/>
</dbReference>
<reference evidence="7" key="1">
    <citation type="journal article" date="2023" name="Mol. Ecol. Resour.">
        <title>Chromosome-level genome assembly of a triploid poplar Populus alba 'Berolinensis'.</title>
        <authorList>
            <person name="Chen S."/>
            <person name="Yu Y."/>
            <person name="Wang X."/>
            <person name="Wang S."/>
            <person name="Zhang T."/>
            <person name="Zhou Y."/>
            <person name="He R."/>
            <person name="Meng N."/>
            <person name="Wang Y."/>
            <person name="Liu W."/>
            <person name="Liu Z."/>
            <person name="Liu J."/>
            <person name="Guo Q."/>
            <person name="Huang H."/>
            <person name="Sederoff R.R."/>
            <person name="Wang G."/>
            <person name="Qu G."/>
            <person name="Chen S."/>
        </authorList>
    </citation>
    <scope>NUCLEOTIDE SEQUENCE</scope>
    <source>
        <strain evidence="7">SC-2020</strain>
    </source>
</reference>
<dbReference type="PROSITE" id="PS50089">
    <property type="entry name" value="ZF_RING_2"/>
    <property type="match status" value="1"/>
</dbReference>
<dbReference type="InterPro" id="IPR001841">
    <property type="entry name" value="Znf_RING"/>
</dbReference>
<dbReference type="GO" id="GO:0008270">
    <property type="term" value="F:zinc ion binding"/>
    <property type="evidence" value="ECO:0007669"/>
    <property type="project" value="UniProtKB-KW"/>
</dbReference>
<keyword evidence="8" id="KW-1185">Reference proteome</keyword>